<keyword evidence="11" id="KW-0449">Lipoprotein</keyword>
<dbReference type="Proteomes" id="UP000249547">
    <property type="component" value="Unassembled WGS sequence"/>
</dbReference>
<dbReference type="GO" id="GO:0005886">
    <property type="term" value="C:plasma membrane"/>
    <property type="evidence" value="ECO:0007669"/>
    <property type="project" value="UniProtKB-SubCell"/>
</dbReference>
<dbReference type="Pfam" id="PF00795">
    <property type="entry name" value="CN_hydrolase"/>
    <property type="match status" value="1"/>
</dbReference>
<dbReference type="Pfam" id="PF20154">
    <property type="entry name" value="LNT_N"/>
    <property type="match status" value="1"/>
</dbReference>
<comment type="function">
    <text evidence="9">Catalyzes the phospholipid dependent N-acylation of the N-terminal cysteine of apolipoprotein, the last step in lipoprotein maturation.</text>
</comment>
<evidence type="ECO:0000256" key="3">
    <source>
        <dbReference type="ARBA" id="ARBA00022475"/>
    </source>
</evidence>
<dbReference type="EC" id="2.3.1.269" evidence="9"/>
<dbReference type="EMBL" id="QLLL01000012">
    <property type="protein sequence ID" value="RAI98428.1"/>
    <property type="molecule type" value="Genomic_DNA"/>
</dbReference>
<dbReference type="InterPro" id="IPR045378">
    <property type="entry name" value="LNT_N"/>
</dbReference>
<organism evidence="11 12">
    <name type="scientific">Chitinophaga skermanii</name>
    <dbReference type="NCBI Taxonomy" id="331697"/>
    <lineage>
        <taxon>Bacteria</taxon>
        <taxon>Pseudomonadati</taxon>
        <taxon>Bacteroidota</taxon>
        <taxon>Chitinophagia</taxon>
        <taxon>Chitinophagales</taxon>
        <taxon>Chitinophagaceae</taxon>
        <taxon>Chitinophaga</taxon>
    </lineage>
</organism>
<dbReference type="GO" id="GO:0016410">
    <property type="term" value="F:N-acyltransferase activity"/>
    <property type="evidence" value="ECO:0007669"/>
    <property type="project" value="UniProtKB-UniRule"/>
</dbReference>
<comment type="pathway">
    <text evidence="9">Protein modification; lipoprotein biosynthesis (N-acyl transfer).</text>
</comment>
<dbReference type="HAMAP" id="MF_01148">
    <property type="entry name" value="Lnt"/>
    <property type="match status" value="1"/>
</dbReference>
<feature type="transmembrane region" description="Helical" evidence="9">
    <location>
        <begin position="109"/>
        <end position="128"/>
    </location>
</feature>
<evidence type="ECO:0000313" key="12">
    <source>
        <dbReference type="Proteomes" id="UP000249547"/>
    </source>
</evidence>
<evidence type="ECO:0000256" key="5">
    <source>
        <dbReference type="ARBA" id="ARBA00022692"/>
    </source>
</evidence>
<feature type="domain" description="CN hydrolase" evidence="10">
    <location>
        <begin position="225"/>
        <end position="495"/>
    </location>
</feature>
<feature type="transmembrane region" description="Helical" evidence="9">
    <location>
        <begin position="20"/>
        <end position="43"/>
    </location>
</feature>
<evidence type="ECO:0000313" key="11">
    <source>
        <dbReference type="EMBL" id="RAI98428.1"/>
    </source>
</evidence>
<evidence type="ECO:0000256" key="8">
    <source>
        <dbReference type="ARBA" id="ARBA00023315"/>
    </source>
</evidence>
<keyword evidence="8 9" id="KW-0012">Acyltransferase</keyword>
<keyword evidence="12" id="KW-1185">Reference proteome</keyword>
<feature type="transmembrane region" description="Helical" evidence="9">
    <location>
        <begin position="192"/>
        <end position="209"/>
    </location>
</feature>
<dbReference type="RefSeq" id="WP_111600176.1">
    <property type="nucleotide sequence ID" value="NZ_QLLL01000012.1"/>
</dbReference>
<reference evidence="11 12" key="1">
    <citation type="submission" date="2018-06" db="EMBL/GenBank/DDBJ databases">
        <title>Genomic Encyclopedia of Archaeal and Bacterial Type Strains, Phase II (KMG-II): from individual species to whole genera.</title>
        <authorList>
            <person name="Goeker M."/>
        </authorList>
    </citation>
    <scope>NUCLEOTIDE SEQUENCE [LARGE SCALE GENOMIC DNA]</scope>
    <source>
        <strain evidence="11 12">DSM 23857</strain>
    </source>
</reference>
<keyword evidence="3 9" id="KW-1003">Cell membrane</keyword>
<accession>A0A327Q1X2</accession>
<keyword evidence="5 9" id="KW-0812">Transmembrane</keyword>
<evidence type="ECO:0000256" key="2">
    <source>
        <dbReference type="ARBA" id="ARBA00010065"/>
    </source>
</evidence>
<feature type="transmembrane region" description="Helical" evidence="9">
    <location>
        <begin position="50"/>
        <end position="72"/>
    </location>
</feature>
<keyword evidence="4 9" id="KW-0808">Transferase</keyword>
<feature type="transmembrane region" description="Helical" evidence="9">
    <location>
        <begin position="148"/>
        <end position="171"/>
    </location>
</feature>
<feature type="transmembrane region" description="Helical" evidence="9">
    <location>
        <begin position="508"/>
        <end position="526"/>
    </location>
</feature>
<dbReference type="InterPro" id="IPR036526">
    <property type="entry name" value="C-N_Hydrolase_sf"/>
</dbReference>
<comment type="similarity">
    <text evidence="2 9">Belongs to the CN hydrolase family. Apolipoprotein N-acyltransferase subfamily.</text>
</comment>
<dbReference type="InterPro" id="IPR004563">
    <property type="entry name" value="Apolipo_AcylTrfase"/>
</dbReference>
<dbReference type="NCBIfam" id="TIGR00546">
    <property type="entry name" value="lnt"/>
    <property type="match status" value="1"/>
</dbReference>
<dbReference type="OrthoDB" id="9804277at2"/>
<keyword evidence="7 9" id="KW-0472">Membrane</keyword>
<protein>
    <recommendedName>
        <fullName evidence="9">Apolipoprotein N-acyltransferase</fullName>
        <shortName evidence="9">ALP N-acyltransferase</shortName>
        <ecNumber evidence="9">2.3.1.269</ecNumber>
    </recommendedName>
</protein>
<evidence type="ECO:0000256" key="1">
    <source>
        <dbReference type="ARBA" id="ARBA00004651"/>
    </source>
</evidence>
<comment type="caution">
    <text evidence="11">The sequence shown here is derived from an EMBL/GenBank/DDBJ whole genome shotgun (WGS) entry which is preliminary data.</text>
</comment>
<comment type="catalytic activity">
    <reaction evidence="9">
        <text>N-terminal S-1,2-diacyl-sn-glyceryl-L-cysteinyl-[lipoprotein] + a glycerophospholipid = N-acyl-S-1,2-diacyl-sn-glyceryl-L-cysteinyl-[lipoprotein] + a 2-acyl-sn-glycero-3-phospholipid + H(+)</text>
        <dbReference type="Rhea" id="RHEA:48228"/>
        <dbReference type="Rhea" id="RHEA-COMP:14681"/>
        <dbReference type="Rhea" id="RHEA-COMP:14684"/>
        <dbReference type="ChEBI" id="CHEBI:15378"/>
        <dbReference type="ChEBI" id="CHEBI:136912"/>
        <dbReference type="ChEBI" id="CHEBI:140656"/>
        <dbReference type="ChEBI" id="CHEBI:140657"/>
        <dbReference type="ChEBI" id="CHEBI:140660"/>
        <dbReference type="EC" id="2.3.1.269"/>
    </reaction>
</comment>
<dbReference type="InterPro" id="IPR003010">
    <property type="entry name" value="C-N_Hydrolase"/>
</dbReference>
<name>A0A327Q1X2_9BACT</name>
<evidence type="ECO:0000256" key="4">
    <source>
        <dbReference type="ARBA" id="ARBA00022679"/>
    </source>
</evidence>
<dbReference type="PROSITE" id="PS50263">
    <property type="entry name" value="CN_HYDROLASE"/>
    <property type="match status" value="1"/>
</dbReference>
<dbReference type="Gene3D" id="3.60.110.10">
    <property type="entry name" value="Carbon-nitrogen hydrolase"/>
    <property type="match status" value="1"/>
</dbReference>
<dbReference type="GO" id="GO:0042158">
    <property type="term" value="P:lipoprotein biosynthetic process"/>
    <property type="evidence" value="ECO:0007669"/>
    <property type="project" value="UniProtKB-UniRule"/>
</dbReference>
<proteinExistence type="inferred from homology"/>
<gene>
    <name evidence="9" type="primary">lnt</name>
    <name evidence="11" type="ORF">LX64_04790</name>
</gene>
<evidence type="ECO:0000256" key="7">
    <source>
        <dbReference type="ARBA" id="ARBA00023136"/>
    </source>
</evidence>
<comment type="subcellular location">
    <subcellularLocation>
        <location evidence="1 9">Cell membrane</location>
        <topology evidence="1 9">Multi-pass membrane protein</topology>
    </subcellularLocation>
</comment>
<keyword evidence="6 9" id="KW-1133">Transmembrane helix</keyword>
<dbReference type="AlphaFoldDB" id="A0A327Q1X2"/>
<dbReference type="PANTHER" id="PTHR38686">
    <property type="entry name" value="APOLIPOPROTEIN N-ACYLTRANSFERASE"/>
    <property type="match status" value="1"/>
</dbReference>
<sequence>MRTRFKPVTLSILSGALLWAAWPTFPYATWLIFFAFVPIIYLAQTLKKGYAFTGLAFLALMVWNVGTTWWVGNTPVPISGVFANVFNSLLMLIPLVGFRGATRRFGDKWGYVALVAYWLTFEYVHYNWELSWPWLTVGNVFASHPNWVQWYEYTGASGGTVWVLLLNIWVYSILKSVQFDVKLAVRQLWKPAMAVVVPVILGYSIFYTSNALNINKGGATEVVVVQPNIDPYNEKFNDGSSMEQLEKLLQLSAEKITPNTQYIVWPETALFTNGAIEHQLNFSPEITRIRQFLQPFPKAKIITGAVTYKFYGPNDDKPASTRTSQDGTNYDAFNSALQIDTSQSVQIYHKSKLVPGVELVPYVRYISFMQSLALDMGGVTGSYGRTPGVPFFHNDQQNTNVLPLICYESVYSEFVAEKVREGVNLLVVSTNDGWWGNTQGYKQHLQYASIRAIETRRWVARSANTGSSAFVTPYGEIQQAQPYWEPAVILGKVYMRQDQTMYVRFGDYLAKLAVLACILLLVCTIYHRIRHRKQHA</sequence>
<dbReference type="PANTHER" id="PTHR38686:SF1">
    <property type="entry name" value="APOLIPOPROTEIN N-ACYLTRANSFERASE"/>
    <property type="match status" value="1"/>
</dbReference>
<feature type="transmembrane region" description="Helical" evidence="9">
    <location>
        <begin position="78"/>
        <end position="97"/>
    </location>
</feature>
<dbReference type="UniPathway" id="UPA00666"/>
<evidence type="ECO:0000259" key="10">
    <source>
        <dbReference type="PROSITE" id="PS50263"/>
    </source>
</evidence>
<dbReference type="CDD" id="cd07571">
    <property type="entry name" value="ALP_N-acyl_transferase"/>
    <property type="match status" value="1"/>
</dbReference>
<dbReference type="SUPFAM" id="SSF56317">
    <property type="entry name" value="Carbon-nitrogen hydrolase"/>
    <property type="match status" value="1"/>
</dbReference>
<evidence type="ECO:0000256" key="6">
    <source>
        <dbReference type="ARBA" id="ARBA00022989"/>
    </source>
</evidence>
<evidence type="ECO:0000256" key="9">
    <source>
        <dbReference type="HAMAP-Rule" id="MF_01148"/>
    </source>
</evidence>